<dbReference type="InterPro" id="IPR008978">
    <property type="entry name" value="HSP20-like_chaperone"/>
</dbReference>
<accession>A0A7N1A5B8</accession>
<feature type="region of interest" description="Disordered" evidence="4">
    <location>
        <begin position="173"/>
        <end position="203"/>
    </location>
</feature>
<dbReference type="OMA" id="PCHPGRG"/>
<dbReference type="SUPFAM" id="SSF49764">
    <property type="entry name" value="HSP20-like chaperones"/>
    <property type="match status" value="1"/>
</dbReference>
<evidence type="ECO:0000256" key="3">
    <source>
        <dbReference type="RuleBase" id="RU003616"/>
    </source>
</evidence>
<proteinExistence type="inferred from homology"/>
<feature type="domain" description="SHSP" evidence="5">
    <location>
        <begin position="121"/>
        <end position="256"/>
    </location>
</feature>
<keyword evidence="1" id="KW-0346">Stress response</keyword>
<dbReference type="Pfam" id="PF00011">
    <property type="entry name" value="HSP20"/>
    <property type="match status" value="2"/>
</dbReference>
<dbReference type="EnsemblPlants" id="Kaladp0088s0090.1.v1.1">
    <property type="protein sequence ID" value="Kaladp0088s0090.1.v1.1"/>
    <property type="gene ID" value="Kaladp0088s0090.v1.1"/>
</dbReference>
<evidence type="ECO:0000313" key="7">
    <source>
        <dbReference type="Proteomes" id="UP000594263"/>
    </source>
</evidence>
<dbReference type="GO" id="GO:0009408">
    <property type="term" value="P:response to heat"/>
    <property type="evidence" value="ECO:0007669"/>
    <property type="project" value="InterPro"/>
</dbReference>
<feature type="region of interest" description="Disordered" evidence="4">
    <location>
        <begin position="109"/>
        <end position="128"/>
    </location>
</feature>
<evidence type="ECO:0000313" key="6">
    <source>
        <dbReference type="EnsemblPlants" id="Kaladp0088s0090.1.v1.1"/>
    </source>
</evidence>
<sequence>MAQSISAVNVTLPLSSDRSSFISKSIPSTFSRSFKPKATSSSSNGIVSMAGGGDLDHLQRPPRPQQPQQPKGRVEAAPVAVGLWDRFPTARTMQQMMETMERMIEDPQAYTTPTTPPTQNGSYGRGRAPWEIKEGESEYKLRFDMPGMTREDVKVWVEEKMLVVQAEKAPRKKQSATSAVNGTSAANSNNGNGVVVEEEEEEEEWPAKSYGRYRSRIALPENIQFEKIKAEVRDGVLYITIPKATVSAKVLDIAVQ</sequence>
<dbReference type="Gramene" id="Kaladp0088s0090.1.v1.1">
    <property type="protein sequence ID" value="Kaladp0088s0090.1.v1.1"/>
    <property type="gene ID" value="Kaladp0088s0090.v1.1"/>
</dbReference>
<organism evidence="6 7">
    <name type="scientific">Kalanchoe fedtschenkoi</name>
    <name type="common">Lavender scallops</name>
    <name type="synonym">South American air plant</name>
    <dbReference type="NCBI Taxonomy" id="63787"/>
    <lineage>
        <taxon>Eukaryota</taxon>
        <taxon>Viridiplantae</taxon>
        <taxon>Streptophyta</taxon>
        <taxon>Embryophyta</taxon>
        <taxon>Tracheophyta</taxon>
        <taxon>Spermatophyta</taxon>
        <taxon>Magnoliopsida</taxon>
        <taxon>eudicotyledons</taxon>
        <taxon>Gunneridae</taxon>
        <taxon>Pentapetalae</taxon>
        <taxon>Saxifragales</taxon>
        <taxon>Crassulaceae</taxon>
        <taxon>Kalanchoe</taxon>
    </lineage>
</organism>
<reference evidence="6" key="1">
    <citation type="submission" date="2021-01" db="UniProtKB">
        <authorList>
            <consortium name="EnsemblPlants"/>
        </authorList>
    </citation>
    <scope>IDENTIFICATION</scope>
</reference>
<dbReference type="PANTHER" id="PTHR46733:SF2">
    <property type="entry name" value="25.3 KDA HEAT SHOCK PROTEIN, CHLOROPLASTIC-LIKE"/>
    <property type="match status" value="1"/>
</dbReference>
<dbReference type="InterPro" id="IPR002068">
    <property type="entry name" value="A-crystallin/Hsp20_dom"/>
</dbReference>
<comment type="similarity">
    <text evidence="2 3">Belongs to the small heat shock protein (HSP20) family.</text>
</comment>
<feature type="region of interest" description="Disordered" evidence="4">
    <location>
        <begin position="18"/>
        <end position="76"/>
    </location>
</feature>
<dbReference type="InterPro" id="IPR044587">
    <property type="entry name" value="HSP21-like"/>
</dbReference>
<evidence type="ECO:0000256" key="1">
    <source>
        <dbReference type="ARBA" id="ARBA00023016"/>
    </source>
</evidence>
<name>A0A7N1A5B8_KALFE</name>
<keyword evidence="7" id="KW-1185">Reference proteome</keyword>
<feature type="compositionally biased region" description="Low complexity" evidence="4">
    <location>
        <begin position="18"/>
        <end position="31"/>
    </location>
</feature>
<evidence type="ECO:0000256" key="4">
    <source>
        <dbReference type="SAM" id="MobiDB-lite"/>
    </source>
</evidence>
<dbReference type="Gene3D" id="2.60.40.790">
    <property type="match status" value="1"/>
</dbReference>
<dbReference type="CDD" id="cd06464">
    <property type="entry name" value="ACD_sHsps-like"/>
    <property type="match status" value="1"/>
</dbReference>
<dbReference type="Proteomes" id="UP000594263">
    <property type="component" value="Unplaced"/>
</dbReference>
<evidence type="ECO:0000256" key="2">
    <source>
        <dbReference type="PROSITE-ProRule" id="PRU00285"/>
    </source>
</evidence>
<dbReference type="PANTHER" id="PTHR46733">
    <property type="entry name" value="26.5 KDA HEAT SHOCK PROTEIN, MITOCHONDRIAL"/>
    <property type="match status" value="1"/>
</dbReference>
<feature type="compositionally biased region" description="Low complexity" evidence="4">
    <location>
        <begin position="175"/>
        <end position="195"/>
    </location>
</feature>
<protein>
    <recommendedName>
        <fullName evidence="5">SHSP domain-containing protein</fullName>
    </recommendedName>
</protein>
<evidence type="ECO:0000259" key="5">
    <source>
        <dbReference type="PROSITE" id="PS01031"/>
    </source>
</evidence>
<dbReference type="PROSITE" id="PS01031">
    <property type="entry name" value="SHSP"/>
    <property type="match status" value="1"/>
</dbReference>
<dbReference type="AlphaFoldDB" id="A0A7N1A5B8"/>